<feature type="compositionally biased region" description="Polar residues" evidence="1">
    <location>
        <begin position="285"/>
        <end position="294"/>
    </location>
</feature>
<dbReference type="InterPro" id="IPR011057">
    <property type="entry name" value="Mss4-like_sf"/>
</dbReference>
<evidence type="ECO:0000313" key="2">
    <source>
        <dbReference type="EMBL" id="EXJ62447.1"/>
    </source>
</evidence>
<gene>
    <name evidence="2" type="ORF">A1O7_02882</name>
</gene>
<feature type="region of interest" description="Disordered" evidence="1">
    <location>
        <begin position="126"/>
        <end position="294"/>
    </location>
</feature>
<dbReference type="Proteomes" id="UP000019473">
    <property type="component" value="Unassembled WGS sequence"/>
</dbReference>
<evidence type="ECO:0000256" key="1">
    <source>
        <dbReference type="SAM" id="MobiDB-lite"/>
    </source>
</evidence>
<reference evidence="2 3" key="1">
    <citation type="submission" date="2013-03" db="EMBL/GenBank/DDBJ databases">
        <title>The Genome Sequence of Cladophialophora yegresii CBS 114405.</title>
        <authorList>
            <consortium name="The Broad Institute Genomics Platform"/>
            <person name="Cuomo C."/>
            <person name="de Hoog S."/>
            <person name="Gorbushina A."/>
            <person name="Walker B."/>
            <person name="Young S.K."/>
            <person name="Zeng Q."/>
            <person name="Gargeya S."/>
            <person name="Fitzgerald M."/>
            <person name="Haas B."/>
            <person name="Abouelleil A."/>
            <person name="Allen A.W."/>
            <person name="Alvarado L."/>
            <person name="Arachchi H.M."/>
            <person name="Berlin A.M."/>
            <person name="Chapman S.B."/>
            <person name="Gainer-Dewar J."/>
            <person name="Goldberg J."/>
            <person name="Griggs A."/>
            <person name="Gujja S."/>
            <person name="Hansen M."/>
            <person name="Howarth C."/>
            <person name="Imamovic A."/>
            <person name="Ireland A."/>
            <person name="Larimer J."/>
            <person name="McCowan C."/>
            <person name="Murphy C."/>
            <person name="Pearson M."/>
            <person name="Poon T.W."/>
            <person name="Priest M."/>
            <person name="Roberts A."/>
            <person name="Saif S."/>
            <person name="Shea T."/>
            <person name="Sisk P."/>
            <person name="Sykes S."/>
            <person name="Wortman J."/>
            <person name="Nusbaum C."/>
            <person name="Birren B."/>
        </authorList>
    </citation>
    <scope>NUCLEOTIDE SEQUENCE [LARGE SCALE GENOMIC DNA]</scope>
    <source>
        <strain evidence="2 3">CBS 114405</strain>
    </source>
</reference>
<dbReference type="EMBL" id="AMGW01000002">
    <property type="protein sequence ID" value="EXJ62447.1"/>
    <property type="molecule type" value="Genomic_DNA"/>
</dbReference>
<feature type="compositionally biased region" description="Basic and acidic residues" evidence="1">
    <location>
        <begin position="250"/>
        <end position="276"/>
    </location>
</feature>
<keyword evidence="3" id="KW-1185">Reference proteome</keyword>
<dbReference type="OrthoDB" id="4161824at2759"/>
<organism evidence="2 3">
    <name type="scientific">Cladophialophora yegresii CBS 114405</name>
    <dbReference type="NCBI Taxonomy" id="1182544"/>
    <lineage>
        <taxon>Eukaryota</taxon>
        <taxon>Fungi</taxon>
        <taxon>Dikarya</taxon>
        <taxon>Ascomycota</taxon>
        <taxon>Pezizomycotina</taxon>
        <taxon>Eurotiomycetes</taxon>
        <taxon>Chaetothyriomycetidae</taxon>
        <taxon>Chaetothyriales</taxon>
        <taxon>Herpotrichiellaceae</taxon>
        <taxon>Cladophialophora</taxon>
    </lineage>
</organism>
<protein>
    <submittedName>
        <fullName evidence="2">Uncharacterized protein</fullName>
    </submittedName>
</protein>
<accession>W9W306</accession>
<dbReference type="GeneID" id="19177486"/>
<name>W9W306_9EURO</name>
<proteinExistence type="predicted"/>
<feature type="compositionally biased region" description="Basic and acidic residues" evidence="1">
    <location>
        <begin position="159"/>
        <end position="172"/>
    </location>
</feature>
<evidence type="ECO:0000313" key="3">
    <source>
        <dbReference type="Proteomes" id="UP000019473"/>
    </source>
</evidence>
<dbReference type="VEuPathDB" id="FungiDB:A1O7_02882"/>
<dbReference type="HOGENOM" id="CLU_038383_0_0_1"/>
<feature type="region of interest" description="Disordered" evidence="1">
    <location>
        <begin position="511"/>
        <end position="533"/>
    </location>
</feature>
<dbReference type="RefSeq" id="XP_007755101.1">
    <property type="nucleotide sequence ID" value="XM_007756911.1"/>
</dbReference>
<dbReference type="AlphaFoldDB" id="W9W306"/>
<dbReference type="SUPFAM" id="SSF51316">
    <property type="entry name" value="Mss4-like"/>
    <property type="match status" value="1"/>
</dbReference>
<comment type="caution">
    <text evidence="2">The sequence shown here is derived from an EMBL/GenBank/DDBJ whole genome shotgun (WGS) entry which is preliminary data.</text>
</comment>
<sequence length="533" mass="58994">MFASNFIIAGNALGSMHAGRRETHGLTTSPRRLPPETNMTNYFCSRVRHSHVTASVPAGRGTAFLRIGTVHDFHLHATKLKPTFEQFTGERVEWLEPARGVAQHDGNYLVNRSRLANNLSRHFNLRTSAETDVDRDADSSTGEPSEDGRTEAEDGQTEEAQRGAEGSGHDAELSGQEDGSIAPSVELTREDVDGYSRCTQSMGRPSVEVRCSPSRAGASFHLPRTNGKGLGKRPREQGSPGDTDDELEDISSRDEESPESEPRAGSRSRGQRDTRSPKRPHIAPTTANDAGPSSWSRFLRLKSSDLCLPEAVREHLDVYGDDAAIFLLDIDTLDDEISTSISSADRGNAFSSRYAYTLSLQDRRQKDTLRWGFVMIMYFDLVKLIRPSGSGRVGRNMHRDLQEYLGAVLEYEGVDANVALGDVNEWSIHGSKLSALCEEFGPGCLFYLDGHLTPDFLKNKYTASGKAHDEAFSHLHRIGLKSKVANSSANRLAANVRSLLIRPFEQVHPEFQSEDARRRDHGRRSPTQEDIFG</sequence>